<dbReference type="Proteomes" id="UP000023152">
    <property type="component" value="Unassembled WGS sequence"/>
</dbReference>
<proteinExistence type="predicted"/>
<sequence length="169" mass="20036">MLLYTVIANLAFVYKSLPISNVLQKKKDICIRFRFREEGETAHTNELAKFAARKILKIESSQIIILFSKLRIATSKNVKRNYKREGKGPPQKTILPNKKHYRTLLFWTITQEHCQFKVILFREYIFITIKLLCFFFLESVEGTFFCQLLCNAICDRNSKIEKKKWFAIE</sequence>
<dbReference type="EMBL" id="ASPP01009717">
    <property type="protein sequence ID" value="ETO23775.1"/>
    <property type="molecule type" value="Genomic_DNA"/>
</dbReference>
<gene>
    <name evidence="1" type="ORF">RFI_13401</name>
</gene>
<protein>
    <submittedName>
        <fullName evidence="1">Uncharacterized protein</fullName>
    </submittedName>
</protein>
<evidence type="ECO:0000313" key="2">
    <source>
        <dbReference type="Proteomes" id="UP000023152"/>
    </source>
</evidence>
<organism evidence="1 2">
    <name type="scientific">Reticulomyxa filosa</name>
    <dbReference type="NCBI Taxonomy" id="46433"/>
    <lineage>
        <taxon>Eukaryota</taxon>
        <taxon>Sar</taxon>
        <taxon>Rhizaria</taxon>
        <taxon>Retaria</taxon>
        <taxon>Foraminifera</taxon>
        <taxon>Monothalamids</taxon>
        <taxon>Reticulomyxidae</taxon>
        <taxon>Reticulomyxa</taxon>
    </lineage>
</organism>
<dbReference type="AlphaFoldDB" id="X6NBV2"/>
<evidence type="ECO:0000313" key="1">
    <source>
        <dbReference type="EMBL" id="ETO23775.1"/>
    </source>
</evidence>
<keyword evidence="2" id="KW-1185">Reference proteome</keyword>
<reference evidence="1 2" key="1">
    <citation type="journal article" date="2013" name="Curr. Biol.">
        <title>The Genome of the Foraminiferan Reticulomyxa filosa.</title>
        <authorList>
            <person name="Glockner G."/>
            <person name="Hulsmann N."/>
            <person name="Schleicher M."/>
            <person name="Noegel A.A."/>
            <person name="Eichinger L."/>
            <person name="Gallinger C."/>
            <person name="Pawlowski J."/>
            <person name="Sierra R."/>
            <person name="Euteneuer U."/>
            <person name="Pillet L."/>
            <person name="Moustafa A."/>
            <person name="Platzer M."/>
            <person name="Groth M."/>
            <person name="Szafranski K."/>
            <person name="Schliwa M."/>
        </authorList>
    </citation>
    <scope>NUCLEOTIDE SEQUENCE [LARGE SCALE GENOMIC DNA]</scope>
</reference>
<name>X6NBV2_RETFI</name>
<accession>X6NBV2</accession>
<comment type="caution">
    <text evidence="1">The sequence shown here is derived from an EMBL/GenBank/DDBJ whole genome shotgun (WGS) entry which is preliminary data.</text>
</comment>